<evidence type="ECO:0000313" key="3">
    <source>
        <dbReference type="Proteomes" id="UP000198287"/>
    </source>
</evidence>
<sequence>TNLNYSCEYRFVCWIESEVQIPANHSAPKLQIPMDYVEKVESESETYAVRNVRKSGNFVINCTSNQPVDWRFKGSIGNTLVKSERSMTFEEYDGDRGFKGACFYSSLIFSKIENEISGQYFCIVKPKLDLNPYKQQGLQRKITLLSDNNLTDDSLQHLQKDDLIHVVPVLGDRILIWNGINKLQSDSRVEDDNQSLFTSSLISNRELLERGLRLPTDILLSKRAELSSPSSSITHQQLPSSQTIFLEVIRENEPLSQNSTASTSDSIELATTSGSSFTRPVESSPSAPIHEHRFYNFDIDAVLRKNDAVKHILFQKIPAKKMVVKDDRQTIAASTGGCYH</sequence>
<keyword evidence="3" id="KW-1185">Reference proteome</keyword>
<dbReference type="EMBL" id="LNIX01000107">
    <property type="protein sequence ID" value="OXA36570.1"/>
    <property type="molecule type" value="Genomic_DNA"/>
</dbReference>
<dbReference type="Proteomes" id="UP000198287">
    <property type="component" value="Unassembled WGS sequence"/>
</dbReference>
<evidence type="ECO:0000256" key="1">
    <source>
        <dbReference type="SAM" id="MobiDB-lite"/>
    </source>
</evidence>
<feature type="region of interest" description="Disordered" evidence="1">
    <location>
        <begin position="255"/>
        <end position="285"/>
    </location>
</feature>
<dbReference type="Gene3D" id="2.60.40.10">
    <property type="entry name" value="Immunoglobulins"/>
    <property type="match status" value="1"/>
</dbReference>
<evidence type="ECO:0000313" key="2">
    <source>
        <dbReference type="EMBL" id="OXA36570.1"/>
    </source>
</evidence>
<feature type="non-terminal residue" evidence="2">
    <location>
        <position position="1"/>
    </location>
</feature>
<dbReference type="AlphaFoldDB" id="A0A226CV04"/>
<reference evidence="2 3" key="1">
    <citation type="submission" date="2015-12" db="EMBL/GenBank/DDBJ databases">
        <title>The genome of Folsomia candida.</title>
        <authorList>
            <person name="Faddeeva A."/>
            <person name="Derks M.F."/>
            <person name="Anvar Y."/>
            <person name="Smit S."/>
            <person name="Van Straalen N."/>
            <person name="Roelofs D."/>
        </authorList>
    </citation>
    <scope>NUCLEOTIDE SEQUENCE [LARGE SCALE GENOMIC DNA]</scope>
    <source>
        <strain evidence="2 3">VU population</strain>
        <tissue evidence="2">Whole body</tissue>
    </source>
</reference>
<comment type="caution">
    <text evidence="2">The sequence shown here is derived from an EMBL/GenBank/DDBJ whole genome shotgun (WGS) entry which is preliminary data.</text>
</comment>
<gene>
    <name evidence="2" type="ORF">Fcan01_28665</name>
</gene>
<dbReference type="InterPro" id="IPR013783">
    <property type="entry name" value="Ig-like_fold"/>
</dbReference>
<evidence type="ECO:0008006" key="4">
    <source>
        <dbReference type="Google" id="ProtNLM"/>
    </source>
</evidence>
<proteinExistence type="predicted"/>
<organism evidence="2 3">
    <name type="scientific">Folsomia candida</name>
    <name type="common">Springtail</name>
    <dbReference type="NCBI Taxonomy" id="158441"/>
    <lineage>
        <taxon>Eukaryota</taxon>
        <taxon>Metazoa</taxon>
        <taxon>Ecdysozoa</taxon>
        <taxon>Arthropoda</taxon>
        <taxon>Hexapoda</taxon>
        <taxon>Collembola</taxon>
        <taxon>Entomobryomorpha</taxon>
        <taxon>Isotomoidea</taxon>
        <taxon>Isotomidae</taxon>
        <taxon>Proisotominae</taxon>
        <taxon>Folsomia</taxon>
    </lineage>
</organism>
<accession>A0A226CV04</accession>
<name>A0A226CV04_FOLCA</name>
<protein>
    <recommendedName>
        <fullName evidence="4">Ig-like domain-containing protein</fullName>
    </recommendedName>
</protein>